<dbReference type="Pfam" id="PF00903">
    <property type="entry name" value="Glyoxalase"/>
    <property type="match status" value="1"/>
</dbReference>
<dbReference type="InterPro" id="IPR037523">
    <property type="entry name" value="VOC_core"/>
</dbReference>
<dbReference type="Gene3D" id="3.10.180.10">
    <property type="entry name" value="2,3-Dihydroxybiphenyl 1,2-Dioxygenase, domain 1"/>
    <property type="match status" value="1"/>
</dbReference>
<dbReference type="PANTHER" id="PTHR36437">
    <property type="entry name" value="GLYOXALASE/BLEOMYCIN RESISTANCE PROTEIN/DIOXYGENASE"/>
    <property type="match status" value="1"/>
</dbReference>
<comment type="caution">
    <text evidence="2">The sequence shown here is derived from an EMBL/GenBank/DDBJ whole genome shotgun (WGS) entry which is preliminary data.</text>
</comment>
<name>A0A2S9PXF2_9ACTN</name>
<evidence type="ECO:0000313" key="3">
    <source>
        <dbReference type="Proteomes" id="UP000239322"/>
    </source>
</evidence>
<accession>A0A2S9PXF2</accession>
<dbReference type="OrthoDB" id="197463at2"/>
<feature type="domain" description="VOC" evidence="1">
    <location>
        <begin position="2"/>
        <end position="128"/>
    </location>
</feature>
<dbReference type="SUPFAM" id="SSF54593">
    <property type="entry name" value="Glyoxalase/Bleomycin resistance protein/Dihydroxybiphenyl dioxygenase"/>
    <property type="match status" value="1"/>
</dbReference>
<organism evidence="2 3">
    <name type="scientific">Streptomyces solincola</name>
    <dbReference type="NCBI Taxonomy" id="2100817"/>
    <lineage>
        <taxon>Bacteria</taxon>
        <taxon>Bacillati</taxon>
        <taxon>Actinomycetota</taxon>
        <taxon>Actinomycetes</taxon>
        <taxon>Kitasatosporales</taxon>
        <taxon>Streptomycetaceae</taxon>
        <taxon>Streptomyces</taxon>
    </lineage>
</organism>
<dbReference type="AlphaFoldDB" id="A0A2S9PXF2"/>
<evidence type="ECO:0000313" key="2">
    <source>
        <dbReference type="EMBL" id="PRH79085.1"/>
    </source>
</evidence>
<gene>
    <name evidence="2" type="ORF">C6N75_11420</name>
</gene>
<dbReference type="EMBL" id="PVLV01000144">
    <property type="protein sequence ID" value="PRH79085.1"/>
    <property type="molecule type" value="Genomic_DNA"/>
</dbReference>
<proteinExistence type="predicted"/>
<sequence length="133" mass="14733">MRIRLTSVFVDDQAKALHFYTEVLGFVKKHDVPVGEQDRWLTVVSPEEPDGAELLLEPAGHPAARTYRDAMVEDGIPLVQFAVDDVRAEYERLRGLGVHFTQEPLELGPVTTAVLDDTCGNLVQILHAQDPAS</sequence>
<reference evidence="2 3" key="1">
    <citation type="submission" date="2018-03" db="EMBL/GenBank/DDBJ databases">
        <title>Novel Streptomyces sp. from soil.</title>
        <authorList>
            <person name="Tan G.Y.A."/>
            <person name="Lee Z.Y."/>
        </authorList>
    </citation>
    <scope>NUCLEOTIDE SEQUENCE [LARGE SCALE GENOMIC DNA]</scope>
    <source>
        <strain evidence="2 3">ST5x</strain>
    </source>
</reference>
<evidence type="ECO:0000259" key="1">
    <source>
        <dbReference type="PROSITE" id="PS51819"/>
    </source>
</evidence>
<dbReference type="RefSeq" id="WP_105868759.1">
    <property type="nucleotide sequence ID" value="NZ_PVLV01000144.1"/>
</dbReference>
<dbReference type="PANTHER" id="PTHR36437:SF2">
    <property type="entry name" value="GLYOXALASE_BLEOMYCIN RESISTANCE PROTEIN_DIOXYGENASE"/>
    <property type="match status" value="1"/>
</dbReference>
<dbReference type="PROSITE" id="PS51819">
    <property type="entry name" value="VOC"/>
    <property type="match status" value="1"/>
</dbReference>
<dbReference type="InterPro" id="IPR004360">
    <property type="entry name" value="Glyas_Fos-R_dOase_dom"/>
</dbReference>
<dbReference type="CDD" id="cd07263">
    <property type="entry name" value="VOC_like"/>
    <property type="match status" value="1"/>
</dbReference>
<keyword evidence="3" id="KW-1185">Reference proteome</keyword>
<dbReference type="Proteomes" id="UP000239322">
    <property type="component" value="Unassembled WGS sequence"/>
</dbReference>
<protein>
    <submittedName>
        <fullName evidence="2">Bleomycin resistance protein</fullName>
    </submittedName>
</protein>
<dbReference type="InterPro" id="IPR029068">
    <property type="entry name" value="Glyas_Bleomycin-R_OHBP_Dase"/>
</dbReference>